<feature type="transmembrane region" description="Helical" evidence="1">
    <location>
        <begin position="86"/>
        <end position="107"/>
    </location>
</feature>
<evidence type="ECO:0000313" key="2">
    <source>
        <dbReference type="EMBL" id="SUI79970.1"/>
    </source>
</evidence>
<dbReference type="AlphaFoldDB" id="A0A380AFZ0"/>
<evidence type="ECO:0000313" key="3">
    <source>
        <dbReference type="Proteomes" id="UP000255061"/>
    </source>
</evidence>
<keyword evidence="1" id="KW-1133">Transmembrane helix</keyword>
<sequence>MNFASSVYLDTQGDITRQVVHATQRLLTYGASADFVKNQLASRSGFKCYSLKFFYPFLFSALAYLYSRLCTTLRYPSSKHGINQHIILTILNIYGFKALIALVQFIIQLKSVHQSWFMAYKVL</sequence>
<organism evidence="2 3">
    <name type="scientific">Shewanella morhuae</name>
    <dbReference type="NCBI Taxonomy" id="365591"/>
    <lineage>
        <taxon>Bacteria</taxon>
        <taxon>Pseudomonadati</taxon>
        <taxon>Pseudomonadota</taxon>
        <taxon>Gammaproteobacteria</taxon>
        <taxon>Alteromonadales</taxon>
        <taxon>Shewanellaceae</taxon>
        <taxon>Shewanella</taxon>
    </lineage>
</organism>
<keyword evidence="1" id="KW-0812">Transmembrane</keyword>
<name>A0A380AFZ0_9GAMM</name>
<evidence type="ECO:0000256" key="1">
    <source>
        <dbReference type="SAM" id="Phobius"/>
    </source>
</evidence>
<proteinExistence type="predicted"/>
<keyword evidence="1" id="KW-0472">Membrane</keyword>
<accession>A0A380AFZ0</accession>
<gene>
    <name evidence="2" type="ORF">NCTC10736_02250</name>
</gene>
<reference evidence="2 3" key="1">
    <citation type="submission" date="2018-06" db="EMBL/GenBank/DDBJ databases">
        <authorList>
            <consortium name="Pathogen Informatics"/>
            <person name="Doyle S."/>
        </authorList>
    </citation>
    <scope>NUCLEOTIDE SEQUENCE [LARGE SCALE GENOMIC DNA]</scope>
    <source>
        <strain evidence="2 3">NCTC10736</strain>
    </source>
</reference>
<feature type="transmembrane region" description="Helical" evidence="1">
    <location>
        <begin position="49"/>
        <end position="66"/>
    </location>
</feature>
<protein>
    <submittedName>
        <fullName evidence="2">Uncharacterized protein</fullName>
    </submittedName>
</protein>
<dbReference type="Proteomes" id="UP000255061">
    <property type="component" value="Unassembled WGS sequence"/>
</dbReference>
<dbReference type="EMBL" id="UGYV01000001">
    <property type="protein sequence ID" value="SUI79970.1"/>
    <property type="molecule type" value="Genomic_DNA"/>
</dbReference>